<proteinExistence type="predicted"/>
<dbReference type="AlphaFoldDB" id="A0AAV4NIA2"/>
<gene>
    <name evidence="2" type="ORF">CDAR_574691</name>
</gene>
<name>A0AAV4NIA2_9ARAC</name>
<keyword evidence="3" id="KW-1185">Reference proteome</keyword>
<feature type="compositionally biased region" description="Polar residues" evidence="1">
    <location>
        <begin position="15"/>
        <end position="30"/>
    </location>
</feature>
<dbReference type="EMBL" id="BPLQ01001621">
    <property type="protein sequence ID" value="GIX83456.1"/>
    <property type="molecule type" value="Genomic_DNA"/>
</dbReference>
<evidence type="ECO:0000313" key="2">
    <source>
        <dbReference type="EMBL" id="GIX83456.1"/>
    </source>
</evidence>
<accession>A0AAV4NIA2</accession>
<sequence length="162" mass="17789">MSNDENEVNMVEDPQITTTNGPQVTPQNATGPRPLSPSGVHVSEEFVKKNIEFISELHAFQNQLEHLHNCMQAASSSDKDVKLVAQTNALVQKVELISNLVKINEAISTARSVECGLLQVSILSPLLFNIDVNDFPKDPLVHTAIYADDTAHTTSSPFHHHV</sequence>
<reference evidence="2 3" key="1">
    <citation type="submission" date="2021-06" db="EMBL/GenBank/DDBJ databases">
        <title>Caerostris darwini draft genome.</title>
        <authorList>
            <person name="Kono N."/>
            <person name="Arakawa K."/>
        </authorList>
    </citation>
    <scope>NUCLEOTIDE SEQUENCE [LARGE SCALE GENOMIC DNA]</scope>
</reference>
<comment type="caution">
    <text evidence="2">The sequence shown here is derived from an EMBL/GenBank/DDBJ whole genome shotgun (WGS) entry which is preliminary data.</text>
</comment>
<evidence type="ECO:0008006" key="4">
    <source>
        <dbReference type="Google" id="ProtNLM"/>
    </source>
</evidence>
<feature type="region of interest" description="Disordered" evidence="1">
    <location>
        <begin position="1"/>
        <end position="39"/>
    </location>
</feature>
<dbReference type="Proteomes" id="UP001054837">
    <property type="component" value="Unassembled WGS sequence"/>
</dbReference>
<evidence type="ECO:0000313" key="3">
    <source>
        <dbReference type="Proteomes" id="UP001054837"/>
    </source>
</evidence>
<protein>
    <recommendedName>
        <fullName evidence="4">Reverse transcriptase domain-containing protein</fullName>
    </recommendedName>
</protein>
<organism evidence="2 3">
    <name type="scientific">Caerostris darwini</name>
    <dbReference type="NCBI Taxonomy" id="1538125"/>
    <lineage>
        <taxon>Eukaryota</taxon>
        <taxon>Metazoa</taxon>
        <taxon>Ecdysozoa</taxon>
        <taxon>Arthropoda</taxon>
        <taxon>Chelicerata</taxon>
        <taxon>Arachnida</taxon>
        <taxon>Araneae</taxon>
        <taxon>Araneomorphae</taxon>
        <taxon>Entelegynae</taxon>
        <taxon>Araneoidea</taxon>
        <taxon>Araneidae</taxon>
        <taxon>Caerostris</taxon>
    </lineage>
</organism>
<evidence type="ECO:0000256" key="1">
    <source>
        <dbReference type="SAM" id="MobiDB-lite"/>
    </source>
</evidence>